<dbReference type="Pfam" id="PF16415">
    <property type="entry name" value="CNOT1_CAF1_bind"/>
    <property type="match status" value="1"/>
</dbReference>
<feature type="compositionally biased region" description="Basic and acidic residues" evidence="1">
    <location>
        <begin position="10"/>
        <end position="20"/>
    </location>
</feature>
<dbReference type="GO" id="GO:0000288">
    <property type="term" value="P:nuclear-transcribed mRNA catabolic process, deadenylation-dependent decay"/>
    <property type="evidence" value="ECO:0007669"/>
    <property type="project" value="TreeGrafter"/>
</dbReference>
<sequence length="1001" mass="113335">MRAELKEIEVASDGIHEDGKSGYQPASDEDNGDEEECNDIGRLSRLRDSKKIQLFFCHVLASDPTGMALRGLLRDMELWDVHMIENYFKALCDWKLEIGTVNYEALKIPRVIPDTARLEQYGSEVQRYAGELEKYALSLIDVVAVVFAILNVLGGQQLPIRPLLDYAVDMCPELILIGAVQLETPWMPIEFDAINDLLDVYYRSENRVPRLFVLGTLWQVNRDALTSFLVEKYKLQPMQIHQIAQLITDLGVAPSLVNVRPYKFALHLYTNLSVRGEFSISRYLTSVTNSTGVEFTVDMLDFLDDLINDSSKRCTMGLTEVSEFMRVLSELSIPLSYIDRWHRVREQCVTYPRLVVFGRGLELISIFNQNLSSEFSDSIIAEVDAKIEDLRSFQVHVFESIEYLKVLHKSTSPISQDLVARMMSLIFERNMNLVGLPLEDVAMFSTLLGLLIKNRLIVGTHLTVALERIVRSLSNYPPESTVFKAALNTAMHVVDALDICPHKFCDTLAGLDDLANFAPDLWRVARDTRVRRNLAVEYGRAATHIGQECFEIPVQVTKQKIHDILQSLSTDTVPMVVNELGAILNDETCSNWFVDYLVGTLISHKLSQHDTYLELLTAIKSDELNSMVLRRTFNFSLTLIKSEETVHLTSELAKVSNLGTWLGKYTLRRNKPIKANHICFKKLLRLGDEIGRLSVVVGFTCRVLEQAAKSIVFTASNAWIIGVLRALLEVFEYKIGDATWKDDIKALFKTLRADMQNVAAAARAEHARVADFHTDDLIANFELLSKRIDKKVAQVRGLVKNTVDAMWHKCMGCIEPPPACMLVLINCIEESIEALLSEGLESAVALEDARKKIEEGAGNCRDEIYKQNIEQQAAAHFSAYLERNGYSYVTSHQTNVLTKAMDAVRTHLYELIYNKITEEVNRSMLVMMRGTAFSPLKLRTTRDIHHPGQSEAEKISPVRAEADRDIRQIVEIADPPKKRPDVFPAGRSDDRDEFSMARLIY</sequence>
<feature type="domain" description="CCR4-NOT transcription complex subunit 1 HEAT repeat" evidence="4">
    <location>
        <begin position="193"/>
        <end position="311"/>
    </location>
</feature>
<comment type="caution">
    <text evidence="5">The sequence shown here is derived from an EMBL/GenBank/DDBJ whole genome shotgun (WGS) entry which is preliminary data.</text>
</comment>
<proteinExistence type="predicted"/>
<dbReference type="Pfam" id="PF16417">
    <property type="entry name" value="CNOT1_TTP_bind"/>
    <property type="match status" value="1"/>
</dbReference>
<dbReference type="InterPro" id="IPR038535">
    <property type="entry name" value="CNOT1_TTP_bind_sf"/>
</dbReference>
<feature type="domain" description="CCR4-NOT transcription complex subunit 1 CAF1-binding" evidence="2">
    <location>
        <begin position="551"/>
        <end position="762"/>
    </location>
</feature>
<keyword evidence="6" id="KW-1185">Reference proteome</keyword>
<feature type="compositionally biased region" description="Acidic residues" evidence="1">
    <location>
        <begin position="27"/>
        <end position="37"/>
    </location>
</feature>
<dbReference type="Gene3D" id="1.25.40.840">
    <property type="entry name" value="CCR4-NOT transcription complex subunit 1 TTP binding domain"/>
    <property type="match status" value="1"/>
</dbReference>
<evidence type="ECO:0000259" key="4">
    <source>
        <dbReference type="Pfam" id="PF16418"/>
    </source>
</evidence>
<gene>
    <name evidence="5" type="ORF">POJ06DRAFT_222933</name>
</gene>
<evidence type="ECO:0000259" key="2">
    <source>
        <dbReference type="Pfam" id="PF16415"/>
    </source>
</evidence>
<dbReference type="InterPro" id="IPR032191">
    <property type="entry name" value="CNOT1_CAF1_bind"/>
</dbReference>
<evidence type="ECO:0000313" key="6">
    <source>
        <dbReference type="Proteomes" id="UP001217417"/>
    </source>
</evidence>
<dbReference type="InterPro" id="IPR032193">
    <property type="entry name" value="CNOT1_TTP_bind"/>
</dbReference>
<dbReference type="AlphaFoldDB" id="A0AAD7QSD3"/>
<dbReference type="Proteomes" id="UP001217417">
    <property type="component" value="Unassembled WGS sequence"/>
</dbReference>
<dbReference type="EMBL" id="JARPMG010000005">
    <property type="protein sequence ID" value="KAJ8100639.1"/>
    <property type="molecule type" value="Genomic_DNA"/>
</dbReference>
<dbReference type="GO" id="GO:0017148">
    <property type="term" value="P:negative regulation of translation"/>
    <property type="evidence" value="ECO:0007669"/>
    <property type="project" value="InterPro"/>
</dbReference>
<dbReference type="PANTHER" id="PTHR13162:SF8">
    <property type="entry name" value="CCR4-NOT TRANSCRIPTION COMPLEX SUBUNIT 1"/>
    <property type="match status" value="1"/>
</dbReference>
<dbReference type="GeneID" id="80880830"/>
<accession>A0AAD7QSD3</accession>
<dbReference type="RefSeq" id="XP_056044089.1">
    <property type="nucleotide sequence ID" value="XM_056185664.1"/>
</dbReference>
<dbReference type="Gene3D" id="1.25.40.180">
    <property type="match status" value="1"/>
</dbReference>
<feature type="region of interest" description="Disordered" evidence="1">
    <location>
        <begin position="10"/>
        <end position="37"/>
    </location>
</feature>
<dbReference type="InterPro" id="IPR040398">
    <property type="entry name" value="Not1"/>
</dbReference>
<evidence type="ECO:0000259" key="3">
    <source>
        <dbReference type="Pfam" id="PF16417"/>
    </source>
</evidence>
<evidence type="ECO:0000313" key="5">
    <source>
        <dbReference type="EMBL" id="KAJ8100639.1"/>
    </source>
</evidence>
<dbReference type="PANTHER" id="PTHR13162">
    <property type="entry name" value="CCR4-NOT TRANSCRIPTION COMPLEX"/>
    <property type="match status" value="1"/>
</dbReference>
<feature type="domain" description="CCR4-NOT transcription complex subunit 1 TTP binding" evidence="3">
    <location>
        <begin position="368"/>
        <end position="527"/>
    </location>
</feature>
<name>A0AAD7QSD3_9ASCO</name>
<organism evidence="5 6">
    <name type="scientific">Lipomyces tetrasporus</name>
    <dbReference type="NCBI Taxonomy" id="54092"/>
    <lineage>
        <taxon>Eukaryota</taxon>
        <taxon>Fungi</taxon>
        <taxon>Dikarya</taxon>
        <taxon>Ascomycota</taxon>
        <taxon>Saccharomycotina</taxon>
        <taxon>Lipomycetes</taxon>
        <taxon>Lipomycetales</taxon>
        <taxon>Lipomycetaceae</taxon>
        <taxon>Lipomyces</taxon>
    </lineage>
</organism>
<dbReference type="GO" id="GO:0060090">
    <property type="term" value="F:molecular adaptor activity"/>
    <property type="evidence" value="ECO:0007669"/>
    <property type="project" value="TreeGrafter"/>
</dbReference>
<dbReference type="Pfam" id="PF16418">
    <property type="entry name" value="CNOT1_HEAT"/>
    <property type="match status" value="1"/>
</dbReference>
<evidence type="ECO:0000256" key="1">
    <source>
        <dbReference type="SAM" id="MobiDB-lite"/>
    </source>
</evidence>
<dbReference type="InterPro" id="IPR032194">
    <property type="entry name" value="CNOT1_HEAT"/>
</dbReference>
<protein>
    <submittedName>
        <fullName evidence="5">Uncharacterized protein</fullName>
    </submittedName>
</protein>
<reference evidence="5" key="1">
    <citation type="submission" date="2023-03" db="EMBL/GenBank/DDBJ databases">
        <title>Near-Complete genome sequence of Lipomyces tetrasporous NRRL Y-64009, an oleaginous yeast capable of growing on lignocellulosic hydrolysates.</title>
        <authorList>
            <consortium name="Lawrence Berkeley National Laboratory"/>
            <person name="Jagtap S.S."/>
            <person name="Liu J.-J."/>
            <person name="Walukiewicz H.E."/>
            <person name="Pangilinan J."/>
            <person name="Lipzen A."/>
            <person name="Ahrendt S."/>
            <person name="Koriabine M."/>
            <person name="Cobaugh K."/>
            <person name="Salamov A."/>
            <person name="Yoshinaga Y."/>
            <person name="Ng V."/>
            <person name="Daum C."/>
            <person name="Grigoriev I.V."/>
            <person name="Slininger P.J."/>
            <person name="Dien B.S."/>
            <person name="Jin Y.-S."/>
            <person name="Rao C.V."/>
        </authorList>
    </citation>
    <scope>NUCLEOTIDE SEQUENCE</scope>
    <source>
        <strain evidence="5">NRRL Y-64009</strain>
    </source>
</reference>
<dbReference type="GO" id="GO:0000932">
    <property type="term" value="C:P-body"/>
    <property type="evidence" value="ECO:0007669"/>
    <property type="project" value="TreeGrafter"/>
</dbReference>
<dbReference type="GO" id="GO:0030015">
    <property type="term" value="C:CCR4-NOT core complex"/>
    <property type="evidence" value="ECO:0007669"/>
    <property type="project" value="InterPro"/>
</dbReference>